<accession>A0A0R3TGV4</accession>
<name>A0A0R3TGV4_RODNA</name>
<feature type="compositionally biased region" description="Low complexity" evidence="1">
    <location>
        <begin position="366"/>
        <end position="379"/>
    </location>
</feature>
<dbReference type="WBParaSite" id="HNAJ_0000629501-mRNA-1">
    <property type="protein sequence ID" value="HNAJ_0000629501-mRNA-1"/>
    <property type="gene ID" value="HNAJ_0000629501"/>
</dbReference>
<dbReference type="AlphaFoldDB" id="A0A0R3TGV4"/>
<organism evidence="2">
    <name type="scientific">Rodentolepis nana</name>
    <name type="common">Dwarf tapeworm</name>
    <name type="synonym">Hymenolepis nana</name>
    <dbReference type="NCBI Taxonomy" id="102285"/>
    <lineage>
        <taxon>Eukaryota</taxon>
        <taxon>Metazoa</taxon>
        <taxon>Spiralia</taxon>
        <taxon>Lophotrochozoa</taxon>
        <taxon>Platyhelminthes</taxon>
        <taxon>Cestoda</taxon>
        <taxon>Eucestoda</taxon>
        <taxon>Cyclophyllidea</taxon>
        <taxon>Hymenolepididae</taxon>
        <taxon>Rodentolepis</taxon>
    </lineage>
</organism>
<proteinExistence type="predicted"/>
<feature type="region of interest" description="Disordered" evidence="1">
    <location>
        <begin position="1"/>
        <end position="46"/>
    </location>
</feature>
<dbReference type="STRING" id="102285.A0A0R3TGV4"/>
<evidence type="ECO:0000313" key="2">
    <source>
        <dbReference type="WBParaSite" id="HNAJ_0000629501-mRNA-1"/>
    </source>
</evidence>
<feature type="region of interest" description="Disordered" evidence="1">
    <location>
        <begin position="360"/>
        <end position="399"/>
    </location>
</feature>
<reference evidence="2" key="1">
    <citation type="submission" date="2017-02" db="UniProtKB">
        <authorList>
            <consortium name="WormBaseParasite"/>
        </authorList>
    </citation>
    <scope>IDENTIFICATION</scope>
</reference>
<feature type="compositionally biased region" description="Polar residues" evidence="1">
    <location>
        <begin position="380"/>
        <end position="399"/>
    </location>
</feature>
<sequence>LKEYEDILGMPNNPRSRKNKSPQHNMSIGVQQSSNTDSNNGVTGQGNELVDKLRECNVAKTAPVTGSTTVPVNGADFKNSRDSFPSPVLGTIHPTASVDNAHLKSLLGSSNGVSVKSEVSASSPNSNGQLLMLPQTTVNSVDISPTLPVNGNCQLFNLPNITLPTGSSILQATDASVCSNVLRLLSIFNGGSMDLQNTGGNLPSLLANATSTTTTTSQSLLPGVSLPTQASQQLQLPTSFPSSLTDTHKLQQFLAATLATGNSTTNYSSQNPLKIVNFDPSTSTVSSPMIALATSTQSTQSSAPLTPDQILAALLAAAGHPTPATVNPGGGYINPTQILTGPASATELLNKLYSSIKTESTTEAKPPISLPTTTSTPASQFQPSTPTQVTSKPLAGTVQTSNMVTSTPYSTRGVRNNDGSTENCKVCGDVASGKLIIPLFI</sequence>
<protein>
    <submittedName>
        <fullName evidence="2">Zinc finger protein</fullName>
    </submittedName>
</protein>
<evidence type="ECO:0000256" key="1">
    <source>
        <dbReference type="SAM" id="MobiDB-lite"/>
    </source>
</evidence>
<feature type="compositionally biased region" description="Polar residues" evidence="1">
    <location>
        <begin position="22"/>
        <end position="46"/>
    </location>
</feature>